<dbReference type="PRINTS" id="PR01590">
    <property type="entry name" value="HTHFIS"/>
</dbReference>
<dbReference type="GO" id="GO:0043565">
    <property type="term" value="F:sequence-specific DNA binding"/>
    <property type="evidence" value="ECO:0007669"/>
    <property type="project" value="InterPro"/>
</dbReference>
<dbReference type="OrthoDB" id="9804019at2"/>
<dbReference type="PROSITE" id="PS00675">
    <property type="entry name" value="SIGMA54_INTERACT_1"/>
    <property type="match status" value="1"/>
</dbReference>
<feature type="domain" description="PAS" evidence="6">
    <location>
        <begin position="206"/>
        <end position="258"/>
    </location>
</feature>
<evidence type="ECO:0000256" key="3">
    <source>
        <dbReference type="ARBA" id="ARBA00023015"/>
    </source>
</evidence>
<dbReference type="Gene3D" id="3.30.450.20">
    <property type="entry name" value="PAS domain"/>
    <property type="match status" value="1"/>
</dbReference>
<dbReference type="InterPro" id="IPR025662">
    <property type="entry name" value="Sigma_54_int_dom_ATP-bd_1"/>
</dbReference>
<protein>
    <submittedName>
        <fullName evidence="7">PAS domain-containing protein</fullName>
    </submittedName>
</protein>
<gene>
    <name evidence="7" type="ORF">soil367_17040</name>
</gene>
<dbReference type="InterPro" id="IPR025943">
    <property type="entry name" value="Sigma_54_int_dom_ATP-bd_2"/>
</dbReference>
<dbReference type="Pfam" id="PF06506">
    <property type="entry name" value="PrpR_N"/>
    <property type="match status" value="1"/>
</dbReference>
<keyword evidence="8" id="KW-1185">Reference proteome</keyword>
<dbReference type="InterPro" id="IPR000014">
    <property type="entry name" value="PAS"/>
</dbReference>
<evidence type="ECO:0000256" key="4">
    <source>
        <dbReference type="ARBA" id="ARBA00023163"/>
    </source>
</evidence>
<dbReference type="Gene3D" id="1.10.10.60">
    <property type="entry name" value="Homeodomain-like"/>
    <property type="match status" value="1"/>
</dbReference>
<dbReference type="InterPro" id="IPR002197">
    <property type="entry name" value="HTH_Fis"/>
</dbReference>
<dbReference type="Pfam" id="PF25601">
    <property type="entry name" value="AAA_lid_14"/>
    <property type="match status" value="1"/>
</dbReference>
<dbReference type="InterPro" id="IPR027417">
    <property type="entry name" value="P-loop_NTPase"/>
</dbReference>
<evidence type="ECO:0000259" key="5">
    <source>
        <dbReference type="PROSITE" id="PS50045"/>
    </source>
</evidence>
<reference evidence="7 8" key="1">
    <citation type="submission" date="2018-07" db="EMBL/GenBank/DDBJ databases">
        <title>Marsedoiliclastica nanhaica gen. nov. sp. nov., a novel marine hydrocarbonoclastic bacterium isolated from an in-situ enriched hydrocarbon-degrading consortium in deep-sea sediment.</title>
        <authorList>
            <person name="Dong C."/>
            <person name="Ma T."/>
            <person name="Liu R."/>
            <person name="Shao Z."/>
        </authorList>
    </citation>
    <scope>NUCLEOTIDE SEQUENCE [LARGE SCALE GENOMIC DNA]</scope>
    <source>
        <strain evidence="8">soil36-7</strain>
    </source>
</reference>
<dbReference type="SMART" id="SM00091">
    <property type="entry name" value="PAS"/>
    <property type="match status" value="1"/>
</dbReference>
<dbReference type="PANTHER" id="PTHR32071">
    <property type="entry name" value="TRANSCRIPTIONAL REGULATORY PROTEIN"/>
    <property type="match status" value="1"/>
</dbReference>
<accession>A0A4P7XKY4</accession>
<evidence type="ECO:0000313" key="7">
    <source>
        <dbReference type="EMBL" id="QCF27493.1"/>
    </source>
</evidence>
<evidence type="ECO:0000256" key="2">
    <source>
        <dbReference type="ARBA" id="ARBA00022840"/>
    </source>
</evidence>
<evidence type="ECO:0000259" key="6">
    <source>
        <dbReference type="PROSITE" id="PS50112"/>
    </source>
</evidence>
<dbReference type="InterPro" id="IPR058031">
    <property type="entry name" value="AAA_lid_NorR"/>
</dbReference>
<evidence type="ECO:0000313" key="8">
    <source>
        <dbReference type="Proteomes" id="UP000298049"/>
    </source>
</evidence>
<dbReference type="AlphaFoldDB" id="A0A4P7XKY4"/>
<dbReference type="PROSITE" id="PS50045">
    <property type="entry name" value="SIGMA54_INTERACT_4"/>
    <property type="match status" value="1"/>
</dbReference>
<keyword evidence="1" id="KW-0547">Nucleotide-binding</keyword>
<dbReference type="Pfam" id="PF00989">
    <property type="entry name" value="PAS"/>
    <property type="match status" value="1"/>
</dbReference>
<name>A0A4P7XKY4_9ALTE</name>
<dbReference type="InterPro" id="IPR010524">
    <property type="entry name" value="Sig_transdc_resp-reg_PrpR_N"/>
</dbReference>
<dbReference type="RefSeq" id="WP_136550204.1">
    <property type="nucleotide sequence ID" value="NZ_CP031093.1"/>
</dbReference>
<dbReference type="SUPFAM" id="SSF52540">
    <property type="entry name" value="P-loop containing nucleoside triphosphate hydrolases"/>
    <property type="match status" value="1"/>
</dbReference>
<keyword evidence="3" id="KW-0805">Transcription regulation</keyword>
<dbReference type="GO" id="GO:0006355">
    <property type="term" value="P:regulation of DNA-templated transcription"/>
    <property type="evidence" value="ECO:0007669"/>
    <property type="project" value="InterPro"/>
</dbReference>
<organism evidence="7 8">
    <name type="scientific">Hydrocarboniclastica marina</name>
    <dbReference type="NCBI Taxonomy" id="2259620"/>
    <lineage>
        <taxon>Bacteria</taxon>
        <taxon>Pseudomonadati</taxon>
        <taxon>Pseudomonadota</taxon>
        <taxon>Gammaproteobacteria</taxon>
        <taxon>Alteromonadales</taxon>
        <taxon>Alteromonadaceae</taxon>
        <taxon>Hydrocarboniclastica</taxon>
    </lineage>
</organism>
<dbReference type="InterPro" id="IPR002078">
    <property type="entry name" value="Sigma_54_int"/>
</dbReference>
<dbReference type="Proteomes" id="UP000298049">
    <property type="component" value="Chromosome"/>
</dbReference>
<dbReference type="GO" id="GO:0000156">
    <property type="term" value="F:phosphorelay response regulator activity"/>
    <property type="evidence" value="ECO:0007669"/>
    <property type="project" value="InterPro"/>
</dbReference>
<dbReference type="Gene3D" id="1.10.8.60">
    <property type="match status" value="1"/>
</dbReference>
<dbReference type="Gene3D" id="3.40.50.10660">
    <property type="entry name" value="PrpR receptor domain-like"/>
    <property type="match status" value="1"/>
</dbReference>
<dbReference type="PROSITE" id="PS50112">
    <property type="entry name" value="PAS"/>
    <property type="match status" value="1"/>
</dbReference>
<keyword evidence="2" id="KW-0067">ATP-binding</keyword>
<dbReference type="Gene3D" id="3.40.50.2300">
    <property type="match status" value="1"/>
</dbReference>
<dbReference type="InterPro" id="IPR035965">
    <property type="entry name" value="PAS-like_dom_sf"/>
</dbReference>
<dbReference type="SUPFAM" id="SSF46689">
    <property type="entry name" value="Homeodomain-like"/>
    <property type="match status" value="1"/>
</dbReference>
<dbReference type="EMBL" id="CP031093">
    <property type="protein sequence ID" value="QCF27493.1"/>
    <property type="molecule type" value="Genomic_DNA"/>
</dbReference>
<dbReference type="InterPro" id="IPR003593">
    <property type="entry name" value="AAA+_ATPase"/>
</dbReference>
<dbReference type="PROSITE" id="PS00676">
    <property type="entry name" value="SIGMA54_INTERACT_2"/>
    <property type="match status" value="1"/>
</dbReference>
<dbReference type="SUPFAM" id="SSF55785">
    <property type="entry name" value="PYP-like sensor domain (PAS domain)"/>
    <property type="match status" value="1"/>
</dbReference>
<evidence type="ECO:0000256" key="1">
    <source>
        <dbReference type="ARBA" id="ARBA00022741"/>
    </source>
</evidence>
<dbReference type="SUPFAM" id="SSF159800">
    <property type="entry name" value="PrpR receptor domain-like"/>
    <property type="match status" value="1"/>
</dbReference>
<proteinExistence type="predicted"/>
<dbReference type="Pfam" id="PF02954">
    <property type="entry name" value="HTH_8"/>
    <property type="match status" value="1"/>
</dbReference>
<dbReference type="InterPro" id="IPR013767">
    <property type="entry name" value="PAS_fold"/>
</dbReference>
<dbReference type="Gene3D" id="3.40.50.300">
    <property type="entry name" value="P-loop containing nucleotide triphosphate hydrolases"/>
    <property type="match status" value="1"/>
</dbReference>
<dbReference type="FunFam" id="3.40.50.300:FF:000006">
    <property type="entry name" value="DNA-binding transcriptional regulator NtrC"/>
    <property type="match status" value="1"/>
</dbReference>
<dbReference type="SMART" id="SM00382">
    <property type="entry name" value="AAA"/>
    <property type="match status" value="1"/>
</dbReference>
<dbReference type="Pfam" id="PF00158">
    <property type="entry name" value="Sigma54_activat"/>
    <property type="match status" value="1"/>
</dbReference>
<dbReference type="KEGG" id="hmi:soil367_17040"/>
<keyword evidence="4" id="KW-0804">Transcription</keyword>
<dbReference type="InterPro" id="IPR009057">
    <property type="entry name" value="Homeodomain-like_sf"/>
</dbReference>
<dbReference type="CDD" id="cd00009">
    <property type="entry name" value="AAA"/>
    <property type="match status" value="1"/>
</dbReference>
<feature type="domain" description="Sigma-54 factor interaction" evidence="5">
    <location>
        <begin position="335"/>
        <end position="568"/>
    </location>
</feature>
<dbReference type="GO" id="GO:0005524">
    <property type="term" value="F:ATP binding"/>
    <property type="evidence" value="ECO:0007669"/>
    <property type="project" value="UniProtKB-KW"/>
</dbReference>
<sequence>MQPDTHRPLIVALISHLKFNGGQSRLAQTLQEILPRYADEADISIVESSVADLLPTVQRLEREREIDIIICSGASAEFLRKHVNTTVLSIRMGEYDLIKALNLAKDRGTKAGILSHQRSHTELKELASLLTVEISEAVYTSFEDARQKTKALVEAGYKVIIGSPTAVELAEEAGAVGVSAINADAVRRTLDDAVAICRSRARERLKNSRISAVLRHLNEGVMTVRPDGRVQSINTSMAALIGASESEVVGQMAQLVLPGLAVQRVLKTGTGEENQLIHVGTRKLAANTMPIFENNRIDGLIVACQEINAIQRADRRIRSQTRPSHFIARYEFDQLLGEAPLFRQAIHLAQLYAQTDSTVLITGESGTGKELIAQSIHNASSRRQAPFVAINCAAFPEALLESELFGYEEGAFTGTRKGGKGGLFEAAHTGTIFLDEIGDMPVSLQTRLLRVLQEREVLRLGVSEPTPINIRVISATHHDLLSGIAEGRFREDLYFRLNILRIAVPSLRDRAADIPIIAKAIVAGLAKGDSEKQACAEGLLDHLMPHLITNTWRGNIRELENIVERAFLSADLLEQADGLSPSMETLFPEFLGALPYQRQQQSETVKPGSLHSLGRAAEITHIRKTLDACNGDMTKTAETLGISRSTLWRRLRKDS</sequence>